<dbReference type="Pfam" id="PF24961">
    <property type="entry name" value="NfeD_membrane"/>
    <property type="match status" value="1"/>
</dbReference>
<dbReference type="AlphaFoldDB" id="A0AAW9QJU6"/>
<proteinExistence type="predicted"/>
<gene>
    <name evidence="11" type="ORF">V4F39_17745</name>
</gene>
<dbReference type="SUPFAM" id="SSF141322">
    <property type="entry name" value="NfeD domain-like"/>
    <property type="match status" value="1"/>
</dbReference>
<dbReference type="GO" id="GO:0016020">
    <property type="term" value="C:membrane"/>
    <property type="evidence" value="ECO:0007669"/>
    <property type="project" value="UniProtKB-SubCell"/>
</dbReference>
<evidence type="ECO:0000256" key="1">
    <source>
        <dbReference type="ARBA" id="ARBA00004141"/>
    </source>
</evidence>
<keyword evidence="7" id="KW-0732">Signal</keyword>
<dbReference type="InterPro" id="IPR056738">
    <property type="entry name" value="NfeD1b_N"/>
</dbReference>
<evidence type="ECO:0000259" key="9">
    <source>
        <dbReference type="Pfam" id="PF24961"/>
    </source>
</evidence>
<dbReference type="InterPro" id="IPR002810">
    <property type="entry name" value="NfeD-like_C"/>
</dbReference>
<accession>A0AAW9QJU6</accession>
<protein>
    <submittedName>
        <fullName evidence="11">Nodulation protein NfeD</fullName>
    </submittedName>
</protein>
<dbReference type="EMBL" id="JAZIBG010000036">
    <property type="protein sequence ID" value="MEF7615762.1"/>
    <property type="molecule type" value="Genomic_DNA"/>
</dbReference>
<dbReference type="RefSeq" id="WP_332291074.1">
    <property type="nucleotide sequence ID" value="NZ_JAZIBG010000036.1"/>
</dbReference>
<keyword evidence="2 6" id="KW-0812">Transmembrane</keyword>
<dbReference type="Pfam" id="PF01957">
    <property type="entry name" value="NfeD"/>
    <property type="match status" value="1"/>
</dbReference>
<dbReference type="InterPro" id="IPR029045">
    <property type="entry name" value="ClpP/crotonase-like_dom_sf"/>
</dbReference>
<feature type="domain" description="NfeD-like C-terminal" evidence="8">
    <location>
        <begin position="409"/>
        <end position="465"/>
    </location>
</feature>
<dbReference type="Gene3D" id="2.40.50.140">
    <property type="entry name" value="Nucleic acid-binding proteins"/>
    <property type="match status" value="1"/>
</dbReference>
<dbReference type="SUPFAM" id="SSF52096">
    <property type="entry name" value="ClpP/crotonase"/>
    <property type="match status" value="1"/>
</dbReference>
<evidence type="ECO:0000256" key="4">
    <source>
        <dbReference type="ARBA" id="ARBA00023136"/>
    </source>
</evidence>
<dbReference type="PANTHER" id="PTHR33507:SF4">
    <property type="entry name" value="NODULATION COMPETITIVENESS PROTEIN NFED"/>
    <property type="match status" value="1"/>
</dbReference>
<evidence type="ECO:0000256" key="2">
    <source>
        <dbReference type="ARBA" id="ARBA00022692"/>
    </source>
</evidence>
<dbReference type="InterPro" id="IPR052165">
    <property type="entry name" value="Membrane_assoc_protease"/>
</dbReference>
<feature type="signal peptide" evidence="7">
    <location>
        <begin position="1"/>
        <end position="33"/>
    </location>
</feature>
<evidence type="ECO:0000313" key="11">
    <source>
        <dbReference type="EMBL" id="MEF7615762.1"/>
    </source>
</evidence>
<evidence type="ECO:0000256" key="6">
    <source>
        <dbReference type="SAM" id="Phobius"/>
    </source>
</evidence>
<sequence length="481" mass="48462">MRSSPFRRLAAALHAAAAAVAAPLLAAAGMAGAQAPAASAPTARVAMVATVEGVIGPATSDHLQRTLRRAAEAGAAVLVLRIDTPGGLDTSMREMIRGVLASPVPVVAYVAPGGARAASAGTYLLYASHIAAMAPTTHLGAATPIALGGAAPRGGPTAGASAPPSAPAAATPGTAEAKAVNDAVAYIRGLAELRGRNADWAERAVRESVSLPSHEAVAQRVVDLQAASVEELLQQIHGRTVQLPQGSVTLDTAGLALQELPTDWRTRLLGAIGNPNLALILVTLGFYGLLFEIMNPGTLFPGVLGGISLLIGLYALSALPLSLAGAALLVLGLALMVAEGFMPSFGVLGIGGLLAFVFGAGMLIDTDVPGLALSMPLAAGLAAAALGFLLVAVRMAVASRRQPPRSGIDRLVGRTARVLDWSGSGGHVLLDGERWQALSAGGDTLAAGQAVQVRAFQGLRVVVAPGATAPGAQRPPFDDRR</sequence>
<feature type="domain" description="NfeD integral membrane" evidence="9">
    <location>
        <begin position="276"/>
        <end position="391"/>
    </location>
</feature>
<evidence type="ECO:0000256" key="7">
    <source>
        <dbReference type="SAM" id="SignalP"/>
    </source>
</evidence>
<evidence type="ECO:0000256" key="5">
    <source>
        <dbReference type="SAM" id="MobiDB-lite"/>
    </source>
</evidence>
<feature type="transmembrane region" description="Helical" evidence="6">
    <location>
        <begin position="376"/>
        <end position="397"/>
    </location>
</feature>
<keyword evidence="4 6" id="KW-0472">Membrane</keyword>
<feature type="domain" description="NfeD1b N-terminal" evidence="10">
    <location>
        <begin position="51"/>
        <end position="150"/>
    </location>
</feature>
<keyword evidence="3 6" id="KW-1133">Transmembrane helix</keyword>
<dbReference type="InterPro" id="IPR012340">
    <property type="entry name" value="NA-bd_OB-fold"/>
</dbReference>
<keyword evidence="12" id="KW-1185">Reference proteome</keyword>
<comment type="caution">
    <text evidence="11">The sequence shown here is derived from an EMBL/GenBank/DDBJ whole genome shotgun (WGS) entry which is preliminary data.</text>
</comment>
<feature type="region of interest" description="Disordered" evidence="5">
    <location>
        <begin position="152"/>
        <end position="174"/>
    </location>
</feature>
<dbReference type="InterPro" id="IPR056739">
    <property type="entry name" value="NfeD_membrane"/>
</dbReference>
<organism evidence="11 12">
    <name type="scientific">Aquincola agrisoli</name>
    <dbReference type="NCBI Taxonomy" id="3119538"/>
    <lineage>
        <taxon>Bacteria</taxon>
        <taxon>Pseudomonadati</taxon>
        <taxon>Pseudomonadota</taxon>
        <taxon>Betaproteobacteria</taxon>
        <taxon>Burkholderiales</taxon>
        <taxon>Sphaerotilaceae</taxon>
        <taxon>Aquincola</taxon>
    </lineage>
</organism>
<dbReference type="FunFam" id="3.90.226.10:FF:000089">
    <property type="entry name" value="Membrane-bound serine protease"/>
    <property type="match status" value="1"/>
</dbReference>
<dbReference type="CDD" id="cd07020">
    <property type="entry name" value="Clp_protease_NfeD_1"/>
    <property type="match status" value="1"/>
</dbReference>
<evidence type="ECO:0000313" key="12">
    <source>
        <dbReference type="Proteomes" id="UP001336250"/>
    </source>
</evidence>
<dbReference type="PANTHER" id="PTHR33507">
    <property type="entry name" value="INNER MEMBRANE PROTEIN YBBJ"/>
    <property type="match status" value="1"/>
</dbReference>
<evidence type="ECO:0000259" key="8">
    <source>
        <dbReference type="Pfam" id="PF01957"/>
    </source>
</evidence>
<dbReference type="Proteomes" id="UP001336250">
    <property type="component" value="Unassembled WGS sequence"/>
</dbReference>
<reference evidence="11 12" key="1">
    <citation type="submission" date="2024-02" db="EMBL/GenBank/DDBJ databases">
        <title>Genome sequence of Aquincola sp. MAHUQ-54.</title>
        <authorList>
            <person name="Huq M.A."/>
        </authorList>
    </citation>
    <scope>NUCLEOTIDE SEQUENCE [LARGE SCALE GENOMIC DNA]</scope>
    <source>
        <strain evidence="11 12">MAHUQ-54</strain>
    </source>
</reference>
<feature type="transmembrane region" description="Helical" evidence="6">
    <location>
        <begin position="345"/>
        <end position="364"/>
    </location>
</feature>
<feature type="chain" id="PRO_5043521996" evidence="7">
    <location>
        <begin position="34"/>
        <end position="481"/>
    </location>
</feature>
<name>A0AAW9QJU6_9BURK</name>
<comment type="subcellular location">
    <subcellularLocation>
        <location evidence="1">Membrane</location>
        <topology evidence="1">Multi-pass membrane protein</topology>
    </subcellularLocation>
</comment>
<evidence type="ECO:0000256" key="3">
    <source>
        <dbReference type="ARBA" id="ARBA00022989"/>
    </source>
</evidence>
<dbReference type="Gene3D" id="3.90.226.10">
    <property type="entry name" value="2-enoyl-CoA Hydratase, Chain A, domain 1"/>
    <property type="match status" value="1"/>
</dbReference>
<evidence type="ECO:0000259" key="10">
    <source>
        <dbReference type="Pfam" id="PF25145"/>
    </source>
</evidence>
<feature type="transmembrane region" description="Helical" evidence="6">
    <location>
        <begin position="268"/>
        <end position="290"/>
    </location>
</feature>
<dbReference type="Pfam" id="PF25145">
    <property type="entry name" value="NfeD1b_N"/>
    <property type="match status" value="1"/>
</dbReference>